<dbReference type="Gene3D" id="3.40.50.720">
    <property type="entry name" value="NAD(P)-binding Rossmann-like Domain"/>
    <property type="match status" value="1"/>
</dbReference>
<evidence type="ECO:0000256" key="1">
    <source>
        <dbReference type="ARBA" id="ARBA00000083"/>
    </source>
</evidence>
<dbReference type="PANTHER" id="PTHR43725">
    <property type="entry name" value="UDP-GLUCOSE 4-EPIMERASE"/>
    <property type="match status" value="1"/>
</dbReference>
<dbReference type="GO" id="GO:0003978">
    <property type="term" value="F:UDP-glucose 4-epimerase activity"/>
    <property type="evidence" value="ECO:0007669"/>
    <property type="project" value="UniProtKB-UniRule"/>
</dbReference>
<evidence type="ECO:0000256" key="7">
    <source>
        <dbReference type="ARBA" id="ARBA00023027"/>
    </source>
</evidence>
<dbReference type="EMBL" id="WIXK01000003">
    <property type="protein sequence ID" value="MQY42211.1"/>
    <property type="molecule type" value="Genomic_DNA"/>
</dbReference>
<accession>A0A844AW44</accession>
<comment type="catalytic activity">
    <reaction evidence="1 10">
        <text>UDP-alpha-D-glucose = UDP-alpha-D-galactose</text>
        <dbReference type="Rhea" id="RHEA:22168"/>
        <dbReference type="ChEBI" id="CHEBI:58885"/>
        <dbReference type="ChEBI" id="CHEBI:66914"/>
        <dbReference type="EC" id="5.1.3.2"/>
    </reaction>
</comment>
<dbReference type="SUPFAM" id="SSF51735">
    <property type="entry name" value="NAD(P)-binding Rossmann-fold domains"/>
    <property type="match status" value="1"/>
</dbReference>
<dbReference type="Proteomes" id="UP000436694">
    <property type="component" value="Unassembled WGS sequence"/>
</dbReference>
<gene>
    <name evidence="12" type="primary">galE</name>
    <name evidence="12" type="ORF">GG681_06125</name>
</gene>
<dbReference type="AlphaFoldDB" id="A0A844AW44"/>
<dbReference type="NCBIfam" id="TIGR01179">
    <property type="entry name" value="galE"/>
    <property type="match status" value="1"/>
</dbReference>
<organism evidence="12 13">
    <name type="scientific">Tritonibacter aquimaris</name>
    <dbReference type="NCBI Taxonomy" id="2663379"/>
    <lineage>
        <taxon>Bacteria</taxon>
        <taxon>Pseudomonadati</taxon>
        <taxon>Pseudomonadota</taxon>
        <taxon>Alphaproteobacteria</taxon>
        <taxon>Rhodobacterales</taxon>
        <taxon>Paracoccaceae</taxon>
        <taxon>Tritonibacter</taxon>
    </lineage>
</organism>
<dbReference type="GO" id="GO:0033499">
    <property type="term" value="P:galactose catabolic process via UDP-galactose, Leloir pathway"/>
    <property type="evidence" value="ECO:0007669"/>
    <property type="project" value="TreeGrafter"/>
</dbReference>
<evidence type="ECO:0000256" key="3">
    <source>
        <dbReference type="ARBA" id="ARBA00004947"/>
    </source>
</evidence>
<sequence>MNAPAIIVTGGAGFIGSHACKALAAAGYQPVAVDNLRTGHRDAVKWGPFEFADIRDSSALARIMQRHQAKMVMHFAAAAYVGESVERPGFYYDNNVGGTIALLRAMQLAQVHQIVFSSSCATYGVPEELPIRECAPQQPINPYGHSKLMCEQMIRDSAASGKLHFAILRYFNACGADPDGELAERHDPETHLIPLAMQAAAGTRPALQVFGTDYNTPDGTCIRDYIHVRDLARAHVMALDWLASGREDIMVNLGQGTGHSILEILEAIENVTGTRPPWEAAARRAGDPPILVADTTLARNTLGFRPELSDLNSILCHAAPHFGLEVRNEICA</sequence>
<proteinExistence type="inferred from homology"/>
<dbReference type="Gene3D" id="3.90.25.10">
    <property type="entry name" value="UDP-galactose 4-epimerase, domain 1"/>
    <property type="match status" value="1"/>
</dbReference>
<reference evidence="12 13" key="1">
    <citation type="submission" date="2019-10" db="EMBL/GenBank/DDBJ databases">
        <title>Epibacterium sp. nov., isolated from seawater.</title>
        <authorList>
            <person name="Zhang X."/>
            <person name="Li N."/>
        </authorList>
    </citation>
    <scope>NUCLEOTIDE SEQUENCE [LARGE SCALE GENOMIC DNA]</scope>
    <source>
        <strain evidence="12 13">SM1969</strain>
    </source>
</reference>
<evidence type="ECO:0000256" key="6">
    <source>
        <dbReference type="ARBA" id="ARBA00018569"/>
    </source>
</evidence>
<dbReference type="EC" id="5.1.3.2" evidence="5 10"/>
<feature type="domain" description="NAD-dependent epimerase/dehydratase" evidence="11">
    <location>
        <begin position="6"/>
        <end position="254"/>
    </location>
</feature>
<dbReference type="RefSeq" id="WP_153546198.1">
    <property type="nucleotide sequence ID" value="NZ_WIXK01000003.1"/>
</dbReference>
<keyword evidence="7 10" id="KW-0520">NAD</keyword>
<dbReference type="Pfam" id="PF01370">
    <property type="entry name" value="Epimerase"/>
    <property type="match status" value="1"/>
</dbReference>
<dbReference type="CDD" id="cd05247">
    <property type="entry name" value="UDP_G4E_1_SDR_e"/>
    <property type="match status" value="1"/>
</dbReference>
<evidence type="ECO:0000313" key="12">
    <source>
        <dbReference type="EMBL" id="MQY42211.1"/>
    </source>
</evidence>
<comment type="cofactor">
    <cofactor evidence="2 10">
        <name>NAD(+)</name>
        <dbReference type="ChEBI" id="CHEBI:57540"/>
    </cofactor>
</comment>
<evidence type="ECO:0000256" key="10">
    <source>
        <dbReference type="RuleBase" id="RU366046"/>
    </source>
</evidence>
<evidence type="ECO:0000313" key="13">
    <source>
        <dbReference type="Proteomes" id="UP000436694"/>
    </source>
</evidence>
<evidence type="ECO:0000256" key="5">
    <source>
        <dbReference type="ARBA" id="ARBA00013189"/>
    </source>
</evidence>
<keyword evidence="13" id="KW-1185">Reference proteome</keyword>
<dbReference type="UniPathway" id="UPA00214"/>
<keyword evidence="9 10" id="KW-0119">Carbohydrate metabolism</keyword>
<name>A0A844AW44_9RHOB</name>
<dbReference type="InterPro" id="IPR001509">
    <property type="entry name" value="Epimerase_deHydtase"/>
</dbReference>
<evidence type="ECO:0000259" key="11">
    <source>
        <dbReference type="Pfam" id="PF01370"/>
    </source>
</evidence>
<comment type="caution">
    <text evidence="12">The sequence shown here is derived from an EMBL/GenBank/DDBJ whole genome shotgun (WGS) entry which is preliminary data.</text>
</comment>
<evidence type="ECO:0000256" key="9">
    <source>
        <dbReference type="ARBA" id="ARBA00023277"/>
    </source>
</evidence>
<keyword evidence="8 10" id="KW-0413">Isomerase</keyword>
<comment type="pathway">
    <text evidence="3 10">Carbohydrate metabolism; galactose metabolism.</text>
</comment>
<evidence type="ECO:0000256" key="4">
    <source>
        <dbReference type="ARBA" id="ARBA00007637"/>
    </source>
</evidence>
<evidence type="ECO:0000256" key="2">
    <source>
        <dbReference type="ARBA" id="ARBA00001911"/>
    </source>
</evidence>
<comment type="similarity">
    <text evidence="4 10">Belongs to the NAD(P)-dependent epimerase/dehydratase family.</text>
</comment>
<comment type="subunit">
    <text evidence="10">Homodimer.</text>
</comment>
<dbReference type="InterPro" id="IPR036291">
    <property type="entry name" value="NAD(P)-bd_dom_sf"/>
</dbReference>
<dbReference type="InterPro" id="IPR005886">
    <property type="entry name" value="UDP_G4E"/>
</dbReference>
<evidence type="ECO:0000256" key="8">
    <source>
        <dbReference type="ARBA" id="ARBA00023235"/>
    </source>
</evidence>
<protein>
    <recommendedName>
        <fullName evidence="6 10">UDP-glucose 4-epimerase</fullName>
        <ecNumber evidence="5 10">5.1.3.2</ecNumber>
    </recommendedName>
</protein>
<dbReference type="PANTHER" id="PTHR43725:SF53">
    <property type="entry name" value="UDP-ARABINOSE 4-EPIMERASE 1"/>
    <property type="match status" value="1"/>
</dbReference>